<comment type="subcellular location">
    <subcellularLocation>
        <location evidence="1">Membrane</location>
        <topology evidence="1">Single-pass membrane protein</topology>
    </subcellularLocation>
</comment>
<comment type="similarity">
    <text evidence="2">Belongs to the EVA1 family.</text>
</comment>
<dbReference type="PANTHER" id="PTHR48422">
    <property type="entry name" value="PROTEIN EVA-1 HOMOLOG B-RELATED"/>
    <property type="match status" value="1"/>
</dbReference>
<keyword evidence="4 7" id="KW-1133">Transmembrane helix</keyword>
<feature type="transmembrane region" description="Helical" evidence="7">
    <location>
        <begin position="28"/>
        <end position="49"/>
    </location>
</feature>
<dbReference type="AlphaFoldDB" id="A0A9Q1EL85"/>
<comment type="caution">
    <text evidence="9">The sequence shown here is derived from an EMBL/GenBank/DDBJ whole genome shotgun (WGS) entry which is preliminary data.</text>
</comment>
<feature type="compositionally biased region" description="Gly residues" evidence="6">
    <location>
        <begin position="125"/>
        <end position="137"/>
    </location>
</feature>
<dbReference type="Proteomes" id="UP001152622">
    <property type="component" value="Chromosome 15"/>
</dbReference>
<dbReference type="OrthoDB" id="8956386at2759"/>
<evidence type="ECO:0000256" key="7">
    <source>
        <dbReference type="SAM" id="Phobius"/>
    </source>
</evidence>
<evidence type="ECO:0000256" key="1">
    <source>
        <dbReference type="ARBA" id="ARBA00004167"/>
    </source>
</evidence>
<feature type="compositionally biased region" description="Acidic residues" evidence="6">
    <location>
        <begin position="76"/>
        <end position="93"/>
    </location>
</feature>
<organism evidence="9 10">
    <name type="scientific">Synaphobranchus kaupii</name>
    <name type="common">Kaup's arrowtooth eel</name>
    <dbReference type="NCBI Taxonomy" id="118154"/>
    <lineage>
        <taxon>Eukaryota</taxon>
        <taxon>Metazoa</taxon>
        <taxon>Chordata</taxon>
        <taxon>Craniata</taxon>
        <taxon>Vertebrata</taxon>
        <taxon>Euteleostomi</taxon>
        <taxon>Actinopterygii</taxon>
        <taxon>Neopterygii</taxon>
        <taxon>Teleostei</taxon>
        <taxon>Anguilliformes</taxon>
        <taxon>Synaphobranchidae</taxon>
        <taxon>Synaphobranchus</taxon>
    </lineage>
</organism>
<dbReference type="PANTHER" id="PTHR48422:SF2">
    <property type="entry name" value="PROTEIN EVA-1 HOMOLOG B"/>
    <property type="match status" value="1"/>
</dbReference>
<dbReference type="Pfam" id="PF14851">
    <property type="entry name" value="FAM176"/>
    <property type="match status" value="1"/>
</dbReference>
<keyword evidence="3 7" id="KW-0812">Transmembrane</keyword>
<keyword evidence="5 7" id="KW-0472">Membrane</keyword>
<sequence>MDAKRKDMNLLSNSIAAYAHIKANPESFGLYFVIGVCFGLVLTLCLLVIRISCKPRIATVTQAPSSEKKRLKSFSEEEEEDFSDEDEDEEDEAEAPREPRHHRGSHRQPQPIGRRAERQRLHVGRGAGAGPEAGGAGADHQGDLEERPARHPGHGHGHHRAGTLLLTNPLTMTFDPWCSRITTTGGRCSSQSLRYHDAGIIECADLPLPAPYCPLQAHRVTAVGVAPKHSNIVHGGLS</sequence>
<evidence type="ECO:0000256" key="2">
    <source>
        <dbReference type="ARBA" id="ARBA00006023"/>
    </source>
</evidence>
<dbReference type="GO" id="GO:0016020">
    <property type="term" value="C:membrane"/>
    <property type="evidence" value="ECO:0007669"/>
    <property type="project" value="UniProtKB-SubCell"/>
</dbReference>
<dbReference type="EMBL" id="JAINUF010000015">
    <property type="protein sequence ID" value="KAJ8340839.1"/>
    <property type="molecule type" value="Genomic_DNA"/>
</dbReference>
<proteinExistence type="inferred from homology"/>
<evidence type="ECO:0000256" key="6">
    <source>
        <dbReference type="SAM" id="MobiDB-lite"/>
    </source>
</evidence>
<reference evidence="9" key="1">
    <citation type="journal article" date="2023" name="Science">
        <title>Genome structures resolve the early diversification of teleost fishes.</title>
        <authorList>
            <person name="Parey E."/>
            <person name="Louis A."/>
            <person name="Montfort J."/>
            <person name="Bouchez O."/>
            <person name="Roques C."/>
            <person name="Iampietro C."/>
            <person name="Lluch J."/>
            <person name="Castinel A."/>
            <person name="Donnadieu C."/>
            <person name="Desvignes T."/>
            <person name="Floi Bucao C."/>
            <person name="Jouanno E."/>
            <person name="Wen M."/>
            <person name="Mejri S."/>
            <person name="Dirks R."/>
            <person name="Jansen H."/>
            <person name="Henkel C."/>
            <person name="Chen W.J."/>
            <person name="Zahm M."/>
            <person name="Cabau C."/>
            <person name="Klopp C."/>
            <person name="Thompson A.W."/>
            <person name="Robinson-Rechavi M."/>
            <person name="Braasch I."/>
            <person name="Lecointre G."/>
            <person name="Bobe J."/>
            <person name="Postlethwait J.H."/>
            <person name="Berthelot C."/>
            <person name="Roest Crollius H."/>
            <person name="Guiguen Y."/>
        </authorList>
    </citation>
    <scope>NUCLEOTIDE SEQUENCE</scope>
    <source>
        <strain evidence="9">WJC10195</strain>
    </source>
</reference>
<name>A0A9Q1EL85_SYNKA</name>
<evidence type="ECO:0000259" key="8">
    <source>
        <dbReference type="Pfam" id="PF14851"/>
    </source>
</evidence>
<dbReference type="InterPro" id="IPR039500">
    <property type="entry name" value="EVA1_dom"/>
</dbReference>
<evidence type="ECO:0000256" key="4">
    <source>
        <dbReference type="ARBA" id="ARBA00022989"/>
    </source>
</evidence>
<feature type="region of interest" description="Disordered" evidence="6">
    <location>
        <begin position="60"/>
        <end position="161"/>
    </location>
</feature>
<feature type="compositionally biased region" description="Basic and acidic residues" evidence="6">
    <location>
        <begin position="140"/>
        <end position="149"/>
    </location>
</feature>
<protein>
    <recommendedName>
        <fullName evidence="8">EVA1 domain-containing protein</fullName>
    </recommendedName>
</protein>
<keyword evidence="10" id="KW-1185">Reference proteome</keyword>
<accession>A0A9Q1EL85</accession>
<dbReference type="InterPro" id="IPR052461">
    <property type="entry name" value="EVA1_A/B"/>
</dbReference>
<evidence type="ECO:0000313" key="9">
    <source>
        <dbReference type="EMBL" id="KAJ8340839.1"/>
    </source>
</evidence>
<evidence type="ECO:0000313" key="10">
    <source>
        <dbReference type="Proteomes" id="UP001152622"/>
    </source>
</evidence>
<feature type="compositionally biased region" description="Basic residues" evidence="6">
    <location>
        <begin position="150"/>
        <end position="161"/>
    </location>
</feature>
<feature type="domain" description="EVA1" evidence="8">
    <location>
        <begin position="7"/>
        <end position="101"/>
    </location>
</feature>
<gene>
    <name evidence="9" type="ORF">SKAU_G00331300</name>
</gene>
<evidence type="ECO:0000256" key="3">
    <source>
        <dbReference type="ARBA" id="ARBA00022692"/>
    </source>
</evidence>
<evidence type="ECO:0000256" key="5">
    <source>
        <dbReference type="ARBA" id="ARBA00023136"/>
    </source>
</evidence>